<reference evidence="4" key="2">
    <citation type="submission" date="2025-08" db="UniProtKB">
        <authorList>
            <consortium name="RefSeq"/>
        </authorList>
    </citation>
    <scope>IDENTIFICATION</scope>
    <source>
        <tissue evidence="4">Leaf</tissue>
    </source>
</reference>
<dbReference type="Pfam" id="PF03732">
    <property type="entry name" value="Retrotrans_gag"/>
    <property type="match status" value="1"/>
</dbReference>
<dbReference type="OrthoDB" id="1105648at2759"/>
<feature type="region of interest" description="Disordered" evidence="1">
    <location>
        <begin position="295"/>
        <end position="338"/>
    </location>
</feature>
<evidence type="ECO:0000259" key="2">
    <source>
        <dbReference type="Pfam" id="PF03732"/>
    </source>
</evidence>
<proteinExistence type="predicted"/>
<evidence type="ECO:0000313" key="4">
    <source>
        <dbReference type="RefSeq" id="XP_056843191.1"/>
    </source>
</evidence>
<feature type="compositionally biased region" description="Basic and acidic residues" evidence="1">
    <location>
        <begin position="312"/>
        <end position="338"/>
    </location>
</feature>
<organism evidence="3 4">
    <name type="scientific">Raphanus sativus</name>
    <name type="common">Radish</name>
    <name type="synonym">Raphanus raphanistrum var. sativus</name>
    <dbReference type="NCBI Taxonomy" id="3726"/>
    <lineage>
        <taxon>Eukaryota</taxon>
        <taxon>Viridiplantae</taxon>
        <taxon>Streptophyta</taxon>
        <taxon>Embryophyta</taxon>
        <taxon>Tracheophyta</taxon>
        <taxon>Spermatophyta</taxon>
        <taxon>Magnoliopsida</taxon>
        <taxon>eudicotyledons</taxon>
        <taxon>Gunneridae</taxon>
        <taxon>Pentapetalae</taxon>
        <taxon>rosids</taxon>
        <taxon>malvids</taxon>
        <taxon>Brassicales</taxon>
        <taxon>Brassicaceae</taxon>
        <taxon>Brassiceae</taxon>
        <taxon>Raphanus</taxon>
    </lineage>
</organism>
<accession>A0A9W3BV93</accession>
<dbReference type="CDD" id="cd00303">
    <property type="entry name" value="retropepsin_like"/>
    <property type="match status" value="1"/>
</dbReference>
<dbReference type="KEGG" id="rsz:108830899"/>
<evidence type="ECO:0000256" key="1">
    <source>
        <dbReference type="SAM" id="MobiDB-lite"/>
    </source>
</evidence>
<dbReference type="InterPro" id="IPR005162">
    <property type="entry name" value="Retrotrans_gag_dom"/>
</dbReference>
<dbReference type="InterPro" id="IPR021109">
    <property type="entry name" value="Peptidase_aspartic_dom_sf"/>
</dbReference>
<keyword evidence="3" id="KW-1185">Reference proteome</keyword>
<evidence type="ECO:0000313" key="3">
    <source>
        <dbReference type="Proteomes" id="UP000504610"/>
    </source>
</evidence>
<name>A0A9W3BV93_RAPSA</name>
<sequence>MGDERREGKQPEGSGEPAVQQINLNQVQFEAMMAEITRRMQVNFNRTQQANEVLVDDNAGQERAAALAGARRARIGPIRGQRFEVGGHRLYGEQVEDDEAEESDDESQASQHNRHHNRRRPADNLGNLKLRIPPFHGKNDPDAYLEWEKKIELVFNCQQFTEERKVRLAATEFCGYAISWWDQIATTRRRNGEPQIASWFEMKTVMKKRFVPIHYGRDLHQKLRRLSQGSKSVEDYHQEMETLMLKADLEEGAEATMARFQGGLNRDIQDRLELQEYEDMDELLHKAILIEQQIKRKSSNKSPYNAASKPAYSKDDKPSDKPKEGSTSGEAKRDDKGKGVMTILANGEVVSEEEDAGHETDDEGVEYPVRGELLVTRRLLNAQPKAKEDDQRENLFHTRCLIQDKVCSLIIDGGSCTNVASDELVEKLGLEVYKHPKPYLLQWINEEGGLKISKQVKVLLSVGKYQDEITCDVAPLEASHILLGRPWQYDKRSVHDGFTNRYTFAHKERQVTLAPMTPQEVHQDQMHLKMKREKTKAAGKTLLLEEGDQLRLSVFCRNIRMCFQMIIPLAYHLSEG</sequence>
<feature type="region of interest" description="Disordered" evidence="1">
    <location>
        <begin position="95"/>
        <end position="133"/>
    </location>
</feature>
<feature type="compositionally biased region" description="Acidic residues" evidence="1">
    <location>
        <begin position="95"/>
        <end position="107"/>
    </location>
</feature>
<dbReference type="Gene3D" id="2.40.70.10">
    <property type="entry name" value="Acid Proteases"/>
    <property type="match status" value="1"/>
</dbReference>
<dbReference type="GeneID" id="108830899"/>
<dbReference type="RefSeq" id="XP_056843191.1">
    <property type="nucleotide sequence ID" value="XM_056987211.1"/>
</dbReference>
<gene>
    <name evidence="4" type="primary">LOC108830899</name>
</gene>
<dbReference type="Proteomes" id="UP000504610">
    <property type="component" value="Chromosome 6"/>
</dbReference>
<reference evidence="3" key="1">
    <citation type="journal article" date="2019" name="Database">
        <title>The radish genome database (RadishGD): an integrated information resource for radish genomics.</title>
        <authorList>
            <person name="Yu H.J."/>
            <person name="Baek S."/>
            <person name="Lee Y.J."/>
            <person name="Cho A."/>
            <person name="Mun J.H."/>
        </authorList>
    </citation>
    <scope>NUCLEOTIDE SEQUENCE [LARGE SCALE GENOMIC DNA]</scope>
    <source>
        <strain evidence="3">cv. WK10039</strain>
    </source>
</reference>
<protein>
    <submittedName>
        <fullName evidence="4">Uncharacterized protein LOC108830899</fullName>
    </submittedName>
</protein>
<feature type="domain" description="Retrotransposon gag" evidence="2">
    <location>
        <begin position="167"/>
        <end position="266"/>
    </location>
</feature>
<dbReference type="PANTHER" id="PTHR35046:SF9">
    <property type="entry name" value="RNA-DIRECTED DNA POLYMERASE"/>
    <property type="match status" value="1"/>
</dbReference>
<dbReference type="AlphaFoldDB" id="A0A9W3BV93"/>
<dbReference type="PANTHER" id="PTHR35046">
    <property type="entry name" value="ZINC KNUCKLE (CCHC-TYPE) FAMILY PROTEIN"/>
    <property type="match status" value="1"/>
</dbReference>